<sequence length="292" mass="32494">MPGNQFLDPSMFKEDEESLTSLDDSTYMSQPDTNRRAAGAQANIPYQFTQEPRPNMTDNFQAQSTYSPSLSAESQGKYPQQAHLTAMLPSAAQEYDLDPAFKVSNTTNFNQEQYTRQTFSHTRFYPESNELGLDETLWSASDLQKYSSPFAVGSTGATAFMSQPQDFSARHGDNPTFFQPYPQYHSDDTSRQVSFSQFPNEQKRPRLPLTTNLSSVSLPSPLRRSSSATVSKSETHPQFSRKSSQASIALATPTIDSVMLSPASSTMGSQRQGGRLNRDNHAQSQAFFDVVE</sequence>
<proteinExistence type="predicted"/>
<gene>
    <name evidence="2" type="ORF">M501DRAFT_878755</name>
</gene>
<feature type="region of interest" description="Disordered" evidence="1">
    <location>
        <begin position="259"/>
        <end position="292"/>
    </location>
</feature>
<evidence type="ECO:0000313" key="3">
    <source>
        <dbReference type="Proteomes" id="UP000799429"/>
    </source>
</evidence>
<keyword evidence="3" id="KW-1185">Reference proteome</keyword>
<dbReference type="EMBL" id="MU006097">
    <property type="protein sequence ID" value="KAF2838400.1"/>
    <property type="molecule type" value="Genomic_DNA"/>
</dbReference>
<accession>A0A9P4SAX1</accession>
<comment type="caution">
    <text evidence="2">The sequence shown here is derived from an EMBL/GenBank/DDBJ whole genome shotgun (WGS) entry which is preliminary data.</text>
</comment>
<dbReference type="Proteomes" id="UP000799429">
    <property type="component" value="Unassembled WGS sequence"/>
</dbReference>
<dbReference type="AlphaFoldDB" id="A0A9P4SAX1"/>
<name>A0A9P4SAX1_9PEZI</name>
<feature type="compositionally biased region" description="Polar residues" evidence="1">
    <location>
        <begin position="262"/>
        <end position="272"/>
    </location>
</feature>
<evidence type="ECO:0000256" key="1">
    <source>
        <dbReference type="SAM" id="MobiDB-lite"/>
    </source>
</evidence>
<feature type="region of interest" description="Disordered" evidence="1">
    <location>
        <begin position="1"/>
        <end position="74"/>
    </location>
</feature>
<organism evidence="2 3">
    <name type="scientific">Patellaria atrata CBS 101060</name>
    <dbReference type="NCBI Taxonomy" id="1346257"/>
    <lineage>
        <taxon>Eukaryota</taxon>
        <taxon>Fungi</taxon>
        <taxon>Dikarya</taxon>
        <taxon>Ascomycota</taxon>
        <taxon>Pezizomycotina</taxon>
        <taxon>Dothideomycetes</taxon>
        <taxon>Dothideomycetes incertae sedis</taxon>
        <taxon>Patellariales</taxon>
        <taxon>Patellariaceae</taxon>
        <taxon>Patellaria</taxon>
    </lineage>
</organism>
<feature type="compositionally biased region" description="Polar residues" evidence="1">
    <location>
        <begin position="191"/>
        <end position="200"/>
    </location>
</feature>
<feature type="compositionally biased region" description="Polar residues" evidence="1">
    <location>
        <begin position="228"/>
        <end position="247"/>
    </location>
</feature>
<feature type="compositionally biased region" description="Low complexity" evidence="1">
    <location>
        <begin position="207"/>
        <end position="227"/>
    </location>
</feature>
<reference evidence="2" key="1">
    <citation type="journal article" date="2020" name="Stud. Mycol.">
        <title>101 Dothideomycetes genomes: a test case for predicting lifestyles and emergence of pathogens.</title>
        <authorList>
            <person name="Haridas S."/>
            <person name="Albert R."/>
            <person name="Binder M."/>
            <person name="Bloem J."/>
            <person name="Labutti K."/>
            <person name="Salamov A."/>
            <person name="Andreopoulos B."/>
            <person name="Baker S."/>
            <person name="Barry K."/>
            <person name="Bills G."/>
            <person name="Bluhm B."/>
            <person name="Cannon C."/>
            <person name="Castanera R."/>
            <person name="Culley D."/>
            <person name="Daum C."/>
            <person name="Ezra D."/>
            <person name="Gonzalez J."/>
            <person name="Henrissat B."/>
            <person name="Kuo A."/>
            <person name="Liang C."/>
            <person name="Lipzen A."/>
            <person name="Lutzoni F."/>
            <person name="Magnuson J."/>
            <person name="Mondo S."/>
            <person name="Nolan M."/>
            <person name="Ohm R."/>
            <person name="Pangilinan J."/>
            <person name="Park H.-J."/>
            <person name="Ramirez L."/>
            <person name="Alfaro M."/>
            <person name="Sun H."/>
            <person name="Tritt A."/>
            <person name="Yoshinaga Y."/>
            <person name="Zwiers L.-H."/>
            <person name="Turgeon B."/>
            <person name="Goodwin S."/>
            <person name="Spatafora J."/>
            <person name="Crous P."/>
            <person name="Grigoriev I."/>
        </authorList>
    </citation>
    <scope>NUCLEOTIDE SEQUENCE</scope>
    <source>
        <strain evidence="2">CBS 101060</strain>
    </source>
</reference>
<feature type="region of interest" description="Disordered" evidence="1">
    <location>
        <begin position="165"/>
        <end position="247"/>
    </location>
</feature>
<protein>
    <submittedName>
        <fullName evidence="2">Uncharacterized protein</fullName>
    </submittedName>
</protein>
<feature type="compositionally biased region" description="Polar residues" evidence="1">
    <location>
        <begin position="44"/>
        <end position="74"/>
    </location>
</feature>
<feature type="compositionally biased region" description="Polar residues" evidence="1">
    <location>
        <begin position="19"/>
        <end position="32"/>
    </location>
</feature>
<evidence type="ECO:0000313" key="2">
    <source>
        <dbReference type="EMBL" id="KAF2838400.1"/>
    </source>
</evidence>